<accession>A0A7S6UKW8</accession>
<evidence type="ECO:0000256" key="1">
    <source>
        <dbReference type="SAM" id="MobiDB-lite"/>
    </source>
</evidence>
<evidence type="ECO:0000313" key="3">
    <source>
        <dbReference type="Proteomes" id="UP000593932"/>
    </source>
</evidence>
<evidence type="ECO:0000313" key="2">
    <source>
        <dbReference type="EMBL" id="QOW22110.1"/>
    </source>
</evidence>
<dbReference type="Proteomes" id="UP000593932">
    <property type="component" value="Chromosome"/>
</dbReference>
<feature type="region of interest" description="Disordered" evidence="1">
    <location>
        <begin position="1"/>
        <end position="21"/>
    </location>
</feature>
<organism evidence="2 3">
    <name type="scientific">Novilysobacter avium</name>
    <dbReference type="NCBI Taxonomy" id="2781023"/>
    <lineage>
        <taxon>Bacteria</taxon>
        <taxon>Pseudomonadati</taxon>
        <taxon>Pseudomonadota</taxon>
        <taxon>Gammaproteobacteria</taxon>
        <taxon>Lysobacterales</taxon>
        <taxon>Lysobacteraceae</taxon>
        <taxon>Novilysobacter</taxon>
    </lineage>
</organism>
<proteinExistence type="predicted"/>
<gene>
    <name evidence="2" type="ORF">INQ42_00260</name>
</gene>
<name>A0A7S6UKW8_9GAMM</name>
<protein>
    <submittedName>
        <fullName evidence="2">Uncharacterized protein</fullName>
    </submittedName>
</protein>
<dbReference type="EMBL" id="CP063657">
    <property type="protein sequence ID" value="QOW22110.1"/>
    <property type="molecule type" value="Genomic_DNA"/>
</dbReference>
<sequence>MNKIRTPSTRTAPQSAATNSQPNSLVKVIVTTDKGKWISPTAQKVYFISEDAVFPTIQFEIETDAAAPYKWSWQLTWEARQRTRETGARKEKTIRTLSESGKHASEDKKWIANLGEKVVGGKLTVKVDAGTQSFERSVHIRGKNPGAERVLSYLQEISNVAGFDKIIDKESSFKNFIEADGEPLLSFDGGYGLTQMTNPVPDFEQIWNWKENIKGGCALYQEKQRAAKSFLGKNSRSYTTKQLELETWSRWNGGAYHRWNEATGKWERNEDILCDSRTGNIGWDITHTENEGKTAAELRTRDKATYANPKRDKAAANKWKYTGICYADHLDED</sequence>
<keyword evidence="3" id="KW-1185">Reference proteome</keyword>
<reference evidence="2 3" key="1">
    <citation type="submission" date="2020-10" db="EMBL/GenBank/DDBJ databases">
        <title>complete genome sequencing of Lysobacter sp. H23M41.</title>
        <authorList>
            <person name="Bae J.-W."/>
            <person name="Lee S.-Y."/>
        </authorList>
    </citation>
    <scope>NUCLEOTIDE SEQUENCE [LARGE SCALE GENOMIC DNA]</scope>
    <source>
        <strain evidence="2 3">H23M41</strain>
    </source>
</reference>
<dbReference type="RefSeq" id="WP_194034656.1">
    <property type="nucleotide sequence ID" value="NZ_CP063657.1"/>
</dbReference>